<keyword evidence="5" id="KW-0539">Nucleus</keyword>
<dbReference type="GeneID" id="37194768"/>
<evidence type="ECO:0000256" key="1">
    <source>
        <dbReference type="ARBA" id="ARBA00004123"/>
    </source>
</evidence>
<name>A0A395HN29_ASPHC</name>
<dbReference type="Pfam" id="PF11951">
    <property type="entry name" value="Fungal_trans_2"/>
    <property type="match status" value="1"/>
</dbReference>
<dbReference type="PROSITE" id="PS50048">
    <property type="entry name" value="ZN2_CY6_FUNGAL_2"/>
    <property type="match status" value="1"/>
</dbReference>
<keyword evidence="2" id="KW-0805">Transcription regulation</keyword>
<keyword evidence="4" id="KW-0804">Transcription</keyword>
<evidence type="ECO:0000259" key="6">
    <source>
        <dbReference type="PROSITE" id="PS50048"/>
    </source>
</evidence>
<dbReference type="GO" id="GO:0005634">
    <property type="term" value="C:nucleus"/>
    <property type="evidence" value="ECO:0007669"/>
    <property type="project" value="UniProtKB-SubCell"/>
</dbReference>
<dbReference type="PANTHER" id="PTHR37534:SF7">
    <property type="entry name" value="TRANSCRIPTIONAL ACTIVATOR PROTEIN UGA3"/>
    <property type="match status" value="1"/>
</dbReference>
<sequence>MGNIRIDSLPPDRLLASKDCRLCTKRRIRCDRILPHCHKCTSRKLSCPGFDAFQLKWTLVATQKTGMTRLPLSTSENAPNGVVEAPTEAAVAAAPRPSIVDRLQELQPKSHIDSDSHEHVWRTPCPTTDYNLIQQYSSTSFCDKLLHYSHSTVIPRLTWLDSVDTPWRKAILPLTSRSVSLRLSLLSLAAAHLSVTSAPGSAQAIVAQRAYPALRNGTLRTLNHAISRAFSQRHHSHQSAADQYCDLGRHQWPI</sequence>
<keyword evidence="8" id="KW-1185">Reference proteome</keyword>
<evidence type="ECO:0000313" key="7">
    <source>
        <dbReference type="EMBL" id="RAL08823.1"/>
    </source>
</evidence>
<dbReference type="VEuPathDB" id="FungiDB:BO97DRAFT_192700"/>
<dbReference type="RefSeq" id="XP_025547977.1">
    <property type="nucleotide sequence ID" value="XM_025690479.1"/>
</dbReference>
<protein>
    <recommendedName>
        <fullName evidence="6">Zn(2)-C6 fungal-type domain-containing protein</fullName>
    </recommendedName>
</protein>
<keyword evidence="3" id="KW-0238">DNA-binding</keyword>
<dbReference type="CDD" id="cd00067">
    <property type="entry name" value="GAL4"/>
    <property type="match status" value="1"/>
</dbReference>
<dbReference type="GO" id="GO:0045944">
    <property type="term" value="P:positive regulation of transcription by RNA polymerase II"/>
    <property type="evidence" value="ECO:0007669"/>
    <property type="project" value="TreeGrafter"/>
</dbReference>
<comment type="subcellular location">
    <subcellularLocation>
        <location evidence="1">Nucleus</location>
    </subcellularLocation>
</comment>
<dbReference type="Gene3D" id="4.10.240.10">
    <property type="entry name" value="Zn(2)-C6 fungal-type DNA-binding domain"/>
    <property type="match status" value="1"/>
</dbReference>
<evidence type="ECO:0000256" key="3">
    <source>
        <dbReference type="ARBA" id="ARBA00023125"/>
    </source>
</evidence>
<reference evidence="7 8" key="1">
    <citation type="submission" date="2018-02" db="EMBL/GenBank/DDBJ databases">
        <title>The genomes of Aspergillus section Nigri reveals drivers in fungal speciation.</title>
        <authorList>
            <consortium name="DOE Joint Genome Institute"/>
            <person name="Vesth T.C."/>
            <person name="Nybo J."/>
            <person name="Theobald S."/>
            <person name="Brandl J."/>
            <person name="Frisvad J.C."/>
            <person name="Nielsen K.F."/>
            <person name="Lyhne E.K."/>
            <person name="Kogle M.E."/>
            <person name="Kuo A."/>
            <person name="Riley R."/>
            <person name="Clum A."/>
            <person name="Nolan M."/>
            <person name="Lipzen A."/>
            <person name="Salamov A."/>
            <person name="Henrissat B."/>
            <person name="Wiebenga A."/>
            <person name="De vries R.P."/>
            <person name="Grigoriev I.V."/>
            <person name="Mortensen U.H."/>
            <person name="Andersen M.R."/>
            <person name="Baker S.E."/>
        </authorList>
    </citation>
    <scope>NUCLEOTIDE SEQUENCE [LARGE SCALE GENOMIC DNA]</scope>
    <source>
        <strain evidence="7 8">CBS 101889</strain>
    </source>
</reference>
<evidence type="ECO:0000313" key="8">
    <source>
        <dbReference type="Proteomes" id="UP000248961"/>
    </source>
</evidence>
<dbReference type="PANTHER" id="PTHR37534">
    <property type="entry name" value="TRANSCRIPTIONAL ACTIVATOR PROTEIN UGA3"/>
    <property type="match status" value="1"/>
</dbReference>
<evidence type="ECO:0000256" key="2">
    <source>
        <dbReference type="ARBA" id="ARBA00023015"/>
    </source>
</evidence>
<dbReference type="EMBL" id="KZ824309">
    <property type="protein sequence ID" value="RAL08823.1"/>
    <property type="molecule type" value="Genomic_DNA"/>
</dbReference>
<dbReference type="Proteomes" id="UP000248961">
    <property type="component" value="Unassembled WGS sequence"/>
</dbReference>
<feature type="domain" description="Zn(2)-C6 fungal-type" evidence="6">
    <location>
        <begin position="19"/>
        <end position="47"/>
    </location>
</feature>
<dbReference type="GO" id="GO:0008270">
    <property type="term" value="F:zinc ion binding"/>
    <property type="evidence" value="ECO:0007669"/>
    <property type="project" value="InterPro"/>
</dbReference>
<dbReference type="GO" id="GO:0000976">
    <property type="term" value="F:transcription cis-regulatory region binding"/>
    <property type="evidence" value="ECO:0007669"/>
    <property type="project" value="TreeGrafter"/>
</dbReference>
<dbReference type="InterPro" id="IPR036864">
    <property type="entry name" value="Zn2-C6_fun-type_DNA-bd_sf"/>
</dbReference>
<dbReference type="InterPro" id="IPR021858">
    <property type="entry name" value="Fun_TF"/>
</dbReference>
<proteinExistence type="predicted"/>
<dbReference type="SUPFAM" id="SSF57701">
    <property type="entry name" value="Zn2/Cys6 DNA-binding domain"/>
    <property type="match status" value="1"/>
</dbReference>
<gene>
    <name evidence="7" type="ORF">BO97DRAFT_192700</name>
</gene>
<accession>A0A395HN29</accession>
<evidence type="ECO:0000256" key="5">
    <source>
        <dbReference type="ARBA" id="ARBA00023242"/>
    </source>
</evidence>
<evidence type="ECO:0000256" key="4">
    <source>
        <dbReference type="ARBA" id="ARBA00023163"/>
    </source>
</evidence>
<dbReference type="InterPro" id="IPR001138">
    <property type="entry name" value="Zn2Cys6_DnaBD"/>
</dbReference>
<organism evidence="7 8">
    <name type="scientific">Aspergillus homomorphus (strain CBS 101889)</name>
    <dbReference type="NCBI Taxonomy" id="1450537"/>
    <lineage>
        <taxon>Eukaryota</taxon>
        <taxon>Fungi</taxon>
        <taxon>Dikarya</taxon>
        <taxon>Ascomycota</taxon>
        <taxon>Pezizomycotina</taxon>
        <taxon>Eurotiomycetes</taxon>
        <taxon>Eurotiomycetidae</taxon>
        <taxon>Eurotiales</taxon>
        <taxon>Aspergillaceae</taxon>
        <taxon>Aspergillus</taxon>
        <taxon>Aspergillus subgen. Circumdati</taxon>
    </lineage>
</organism>
<dbReference type="OrthoDB" id="3251668at2759"/>
<dbReference type="GO" id="GO:0000981">
    <property type="term" value="F:DNA-binding transcription factor activity, RNA polymerase II-specific"/>
    <property type="evidence" value="ECO:0007669"/>
    <property type="project" value="InterPro"/>
</dbReference>
<dbReference type="AlphaFoldDB" id="A0A395HN29"/>